<dbReference type="GO" id="GO:0006006">
    <property type="term" value="P:glucose metabolic process"/>
    <property type="evidence" value="ECO:0007669"/>
    <property type="project" value="TreeGrafter"/>
</dbReference>
<dbReference type="InterPro" id="IPR014718">
    <property type="entry name" value="GH-type_carb-bd"/>
</dbReference>
<dbReference type="HOGENOM" id="CLU_052486_1_0_11"/>
<evidence type="ECO:0008006" key="4">
    <source>
        <dbReference type="Google" id="ProtNLM"/>
    </source>
</evidence>
<evidence type="ECO:0000313" key="2">
    <source>
        <dbReference type="EMBL" id="EHM89518.1"/>
    </source>
</evidence>
<dbReference type="OrthoDB" id="4739604at2"/>
<dbReference type="RefSeq" id="WP_005984628.1">
    <property type="nucleotide sequence ID" value="NZ_JH470338.1"/>
</dbReference>
<evidence type="ECO:0000313" key="3">
    <source>
        <dbReference type="Proteomes" id="UP000003822"/>
    </source>
</evidence>
<dbReference type="SUPFAM" id="SSF74650">
    <property type="entry name" value="Galactose mutarotase-like"/>
    <property type="match status" value="1"/>
</dbReference>
<sequence length="374" mass="40915">MHKEVSSDSISESSAQNAPEPSCKTSCIDDVAGSKAPEAFSRPAQAPLDSSLFTGTTWRLNAGEASALIAARGAVVLDWNCAGVPVIDGYSDQADMESGAGCRCAVMAPWSNRIQNARYTWMGQEYDLGPAPDGSREANHGLMLNTDFERIDDGQDPASLTLHTVTGGVEGYPWPIDVRVTYRIHEKAPEQGYQGYRLELEINARNLADVTVPVGLGWHPYFHANAITDQGLDSLYMELPAKTEVVSDDMLIPLEGSQAFKEADYAHSQCGRIIVELKGWEVDTSWTDLWTDKDGLIRSYVVGSQGHLVLTQDTPVAHSVVHAFTGDTLPTRKRQSLALEPCWAMTNAFKRIPQVMELEPGQTRSLHTSVDYVS</sequence>
<accession>G9PCQ4</accession>
<dbReference type="InterPro" id="IPR011013">
    <property type="entry name" value="Gal_mutarotase_sf_dom"/>
</dbReference>
<protein>
    <recommendedName>
        <fullName evidence="4">Aldose 1-epimerase</fullName>
    </recommendedName>
</protein>
<dbReference type="PANTHER" id="PTHR10091:SF0">
    <property type="entry name" value="GALACTOSE MUTAROTASE"/>
    <property type="match status" value="1"/>
</dbReference>
<dbReference type="Pfam" id="PF01263">
    <property type="entry name" value="Aldose_epim"/>
    <property type="match status" value="1"/>
</dbReference>
<evidence type="ECO:0000256" key="1">
    <source>
        <dbReference type="SAM" id="MobiDB-lite"/>
    </source>
</evidence>
<dbReference type="AlphaFoldDB" id="G9PCQ4"/>
<dbReference type="STRING" id="435830.HMPREF0045_00183"/>
<name>G9PCQ4_9ACTO</name>
<dbReference type="InterPro" id="IPR008183">
    <property type="entry name" value="Aldose_1/G6P_1-epimerase"/>
</dbReference>
<gene>
    <name evidence="2" type="ORF">HMPREF0045_00183</name>
</gene>
<dbReference type="Gene3D" id="2.70.98.10">
    <property type="match status" value="1"/>
</dbReference>
<reference evidence="2 3" key="1">
    <citation type="submission" date="2011-10" db="EMBL/GenBank/DDBJ databases">
        <title>The Genome Sequence of Actinomyces graevenitzii C83.</title>
        <authorList>
            <consortium name="The Broad Institute Genome Sequencing Platform"/>
            <consortium name="The Broad Institute Genome Sequencing Center for Infectious Disease"/>
            <person name="Earl A."/>
            <person name="Ward D."/>
            <person name="Feldgarden M."/>
            <person name="Gevers D."/>
            <person name="Sibley C.D."/>
            <person name="Field T.R."/>
            <person name="Grinwis M."/>
            <person name="Eshaghurshan C.S."/>
            <person name="Surette M.G."/>
            <person name="Young S.K."/>
            <person name="Zeng Q."/>
            <person name="Gargeya S."/>
            <person name="Fitzgerald M."/>
            <person name="Haas B."/>
            <person name="Abouelleil A."/>
            <person name="Alvarado L."/>
            <person name="Arachchi H.M."/>
            <person name="Berlin A."/>
            <person name="Brown A."/>
            <person name="Chapman S.B."/>
            <person name="Chen Z."/>
            <person name="Dunbar C."/>
            <person name="Freedman E."/>
            <person name="Gearin G."/>
            <person name="Goldberg J."/>
            <person name="Griggs A."/>
            <person name="Gujja S."/>
            <person name="Heiman D."/>
            <person name="Howarth C."/>
            <person name="Larson L."/>
            <person name="Lui A."/>
            <person name="MacDonald P.J.P."/>
            <person name="Montmayeur A."/>
            <person name="Murphy C."/>
            <person name="Neiman D."/>
            <person name="Pearson M."/>
            <person name="Priest M."/>
            <person name="Roberts A."/>
            <person name="Saif S."/>
            <person name="Shea T."/>
            <person name="Shenoy N."/>
            <person name="Sisk P."/>
            <person name="Stolte C."/>
            <person name="Sykes S."/>
            <person name="Wortman J."/>
            <person name="Nusbaum C."/>
            <person name="Birren B."/>
        </authorList>
    </citation>
    <scope>NUCLEOTIDE SEQUENCE [LARGE SCALE GENOMIC DNA]</scope>
    <source>
        <strain evidence="2 3">C83</strain>
    </source>
</reference>
<keyword evidence="3" id="KW-1185">Reference proteome</keyword>
<organism evidence="2 3">
    <name type="scientific">Actinomyces graevenitzii C83</name>
    <dbReference type="NCBI Taxonomy" id="435830"/>
    <lineage>
        <taxon>Bacteria</taxon>
        <taxon>Bacillati</taxon>
        <taxon>Actinomycetota</taxon>
        <taxon>Actinomycetes</taxon>
        <taxon>Actinomycetales</taxon>
        <taxon>Actinomycetaceae</taxon>
        <taxon>Actinomyces</taxon>
    </lineage>
</organism>
<dbReference type="Proteomes" id="UP000003822">
    <property type="component" value="Unassembled WGS sequence"/>
</dbReference>
<dbReference type="eggNOG" id="COG2017">
    <property type="taxonomic scope" value="Bacteria"/>
</dbReference>
<dbReference type="PATRIC" id="fig|435830.3.peg.169"/>
<proteinExistence type="predicted"/>
<feature type="compositionally biased region" description="Polar residues" evidence="1">
    <location>
        <begin position="15"/>
        <end position="25"/>
    </location>
</feature>
<dbReference type="GO" id="GO:0033499">
    <property type="term" value="P:galactose catabolic process via UDP-galactose, Leloir pathway"/>
    <property type="evidence" value="ECO:0007669"/>
    <property type="project" value="TreeGrafter"/>
</dbReference>
<dbReference type="GO" id="GO:0030246">
    <property type="term" value="F:carbohydrate binding"/>
    <property type="evidence" value="ECO:0007669"/>
    <property type="project" value="InterPro"/>
</dbReference>
<comment type="caution">
    <text evidence="2">The sequence shown here is derived from an EMBL/GenBank/DDBJ whole genome shotgun (WGS) entry which is preliminary data.</text>
</comment>
<dbReference type="GO" id="GO:0004034">
    <property type="term" value="F:aldose 1-epimerase activity"/>
    <property type="evidence" value="ECO:0007669"/>
    <property type="project" value="TreeGrafter"/>
</dbReference>
<dbReference type="EMBL" id="ACRN01000001">
    <property type="protein sequence ID" value="EHM89518.1"/>
    <property type="molecule type" value="Genomic_DNA"/>
</dbReference>
<feature type="region of interest" description="Disordered" evidence="1">
    <location>
        <begin position="1"/>
        <end position="26"/>
    </location>
</feature>
<dbReference type="PANTHER" id="PTHR10091">
    <property type="entry name" value="ALDOSE-1-EPIMERASE"/>
    <property type="match status" value="1"/>
</dbReference>